<dbReference type="Proteomes" id="UP001169027">
    <property type="component" value="Unassembled WGS sequence"/>
</dbReference>
<organism evidence="1 2">
    <name type="scientific">Variovorax ginsengisoli</name>
    <dbReference type="NCBI Taxonomy" id="363844"/>
    <lineage>
        <taxon>Bacteria</taxon>
        <taxon>Pseudomonadati</taxon>
        <taxon>Pseudomonadota</taxon>
        <taxon>Betaproteobacteria</taxon>
        <taxon>Burkholderiales</taxon>
        <taxon>Comamonadaceae</taxon>
        <taxon>Variovorax</taxon>
    </lineage>
</organism>
<protein>
    <submittedName>
        <fullName evidence="1">Uncharacterized protein</fullName>
    </submittedName>
</protein>
<evidence type="ECO:0000313" key="2">
    <source>
        <dbReference type="Proteomes" id="UP001169027"/>
    </source>
</evidence>
<name>A0ABT8S972_9BURK</name>
<reference evidence="1" key="1">
    <citation type="submission" date="2023-06" db="EMBL/GenBank/DDBJ databases">
        <authorList>
            <person name="Jiang Y."/>
            <person name="Liu Q."/>
        </authorList>
    </citation>
    <scope>NUCLEOTIDE SEQUENCE</scope>
    <source>
        <strain evidence="1">CGMCC 1.12090</strain>
    </source>
</reference>
<sequence>MQILSRVLPESNARNGRCDDELDRLLARVLRINPCLQRAHGHEEHLRAALASSAGFLNRVVSQLPLPRVLNAQSWASDPCLRAFFDTTDQVAATLANARELTRIFQASRPPDHAYAVLAMEMAQSTPHLRACQTDRTALQKEIVDCLVDQLALEALGMIVTKADRRDMLECELALFSKRVAILKRLGIGMGTVVGSAPQDSAERRRLEALVDGSDHDLRGLGLLPEAFERQVQRFCSVLLRADRHIRVGTKPAPVDRSCGLSAVASAHAESPAPLTVFRIADNPSREFAATLVRVAMVDMPRPMNACDQPPRLFG</sequence>
<gene>
    <name evidence="1" type="ORF">Q2T77_21430</name>
</gene>
<dbReference type="EMBL" id="JAUKVY010000016">
    <property type="protein sequence ID" value="MDO1534859.1"/>
    <property type="molecule type" value="Genomic_DNA"/>
</dbReference>
<proteinExistence type="predicted"/>
<accession>A0ABT8S972</accession>
<keyword evidence="2" id="KW-1185">Reference proteome</keyword>
<evidence type="ECO:0000313" key="1">
    <source>
        <dbReference type="EMBL" id="MDO1534859.1"/>
    </source>
</evidence>
<comment type="caution">
    <text evidence="1">The sequence shown here is derived from an EMBL/GenBank/DDBJ whole genome shotgun (WGS) entry which is preliminary data.</text>
</comment>
<dbReference type="RefSeq" id="WP_301812621.1">
    <property type="nucleotide sequence ID" value="NZ_JAUJZH010000016.1"/>
</dbReference>